<keyword evidence="4" id="KW-1185">Reference proteome</keyword>
<dbReference type="PANTHER" id="PTHR12526:SF634">
    <property type="entry name" value="BLL3361 PROTEIN"/>
    <property type="match status" value="1"/>
</dbReference>
<dbReference type="Proteomes" id="UP000577362">
    <property type="component" value="Unassembled WGS sequence"/>
</dbReference>
<organism evidence="3 4">
    <name type="scientific">Chelatococcus caeni</name>
    <dbReference type="NCBI Taxonomy" id="1348468"/>
    <lineage>
        <taxon>Bacteria</taxon>
        <taxon>Pseudomonadati</taxon>
        <taxon>Pseudomonadota</taxon>
        <taxon>Alphaproteobacteria</taxon>
        <taxon>Hyphomicrobiales</taxon>
        <taxon>Chelatococcaceae</taxon>
        <taxon>Chelatococcus</taxon>
    </lineage>
</organism>
<dbReference type="InterPro" id="IPR028098">
    <property type="entry name" value="Glyco_trans_4-like_N"/>
</dbReference>
<dbReference type="Pfam" id="PF13439">
    <property type="entry name" value="Glyco_transf_4"/>
    <property type="match status" value="1"/>
</dbReference>
<evidence type="ECO:0000313" key="4">
    <source>
        <dbReference type="Proteomes" id="UP000577362"/>
    </source>
</evidence>
<dbReference type="InterPro" id="IPR001296">
    <property type="entry name" value="Glyco_trans_1"/>
</dbReference>
<dbReference type="EMBL" id="JACIEN010000005">
    <property type="protein sequence ID" value="MBB4018923.1"/>
    <property type="molecule type" value="Genomic_DNA"/>
</dbReference>
<dbReference type="PANTHER" id="PTHR12526">
    <property type="entry name" value="GLYCOSYLTRANSFERASE"/>
    <property type="match status" value="1"/>
</dbReference>
<sequence length="371" mass="39611">MRVLLLQTQAENAGAQEIARLLAAGLADRGHDIRQIFFYRRTAAFDGDERTVFCATARPTGPRALARLLWGLGREIRRFRPDVVLCFQHYGNVIGAPLARLAGVRHVIANQNSAGAVVAAPVRTADRWLGCLGVYSRIVAVSGEAAAEFKDHPRAYRSRLMRIDHGVAVKRSLLDRKGARIRFGLPVRPTVLGCAARLHQTKQLDAAVRLLPLNPTWHLALAGQGPDAARLRALARDLACAERLHLLGELGAEDIADFFAALDVFVFPSLAETFGIAAVEAAQAGVPVVANHLPVLREVLSVAGEPCAVFVDASDPAAFGAAVAGLVAAPGRAAEMAARGRRLAARYPVDAMVEAYDSLVRDLGAKQAAAP</sequence>
<dbReference type="CDD" id="cd03801">
    <property type="entry name" value="GT4_PimA-like"/>
    <property type="match status" value="1"/>
</dbReference>
<evidence type="ECO:0000259" key="2">
    <source>
        <dbReference type="Pfam" id="PF13439"/>
    </source>
</evidence>
<dbReference type="RefSeq" id="WP_019402606.1">
    <property type="nucleotide sequence ID" value="NZ_JACIEN010000005.1"/>
</dbReference>
<dbReference type="SUPFAM" id="SSF53756">
    <property type="entry name" value="UDP-Glycosyltransferase/glycogen phosphorylase"/>
    <property type="match status" value="1"/>
</dbReference>
<proteinExistence type="predicted"/>
<dbReference type="AlphaFoldDB" id="A0A840C284"/>
<feature type="domain" description="Glycosyltransferase subfamily 4-like N-terminal" evidence="2">
    <location>
        <begin position="14"/>
        <end position="170"/>
    </location>
</feature>
<feature type="domain" description="Glycosyl transferase family 1" evidence="1">
    <location>
        <begin position="182"/>
        <end position="341"/>
    </location>
</feature>
<evidence type="ECO:0000313" key="3">
    <source>
        <dbReference type="EMBL" id="MBB4018923.1"/>
    </source>
</evidence>
<keyword evidence="3" id="KW-0808">Transferase</keyword>
<protein>
    <submittedName>
        <fullName evidence="3">Glycosyltransferase involved in cell wall biosynthesis</fullName>
    </submittedName>
</protein>
<gene>
    <name evidence="3" type="ORF">GGR16_003970</name>
</gene>
<reference evidence="3 4" key="1">
    <citation type="submission" date="2020-08" db="EMBL/GenBank/DDBJ databases">
        <title>Genomic Encyclopedia of Type Strains, Phase IV (KMG-IV): sequencing the most valuable type-strain genomes for metagenomic binning, comparative biology and taxonomic classification.</title>
        <authorList>
            <person name="Goeker M."/>
        </authorList>
    </citation>
    <scope>NUCLEOTIDE SEQUENCE [LARGE SCALE GENOMIC DNA]</scope>
    <source>
        <strain evidence="3 4">DSM 103737</strain>
    </source>
</reference>
<dbReference type="GO" id="GO:0016757">
    <property type="term" value="F:glycosyltransferase activity"/>
    <property type="evidence" value="ECO:0007669"/>
    <property type="project" value="InterPro"/>
</dbReference>
<name>A0A840C284_9HYPH</name>
<dbReference type="Pfam" id="PF00534">
    <property type="entry name" value="Glycos_transf_1"/>
    <property type="match status" value="1"/>
</dbReference>
<accession>A0A840C284</accession>
<comment type="caution">
    <text evidence="3">The sequence shown here is derived from an EMBL/GenBank/DDBJ whole genome shotgun (WGS) entry which is preliminary data.</text>
</comment>
<evidence type="ECO:0000259" key="1">
    <source>
        <dbReference type="Pfam" id="PF00534"/>
    </source>
</evidence>
<dbReference type="Gene3D" id="3.40.50.2000">
    <property type="entry name" value="Glycogen Phosphorylase B"/>
    <property type="match status" value="2"/>
</dbReference>